<dbReference type="CDD" id="cd16984">
    <property type="entry name" value="CID_Nrd1_like"/>
    <property type="match status" value="1"/>
</dbReference>
<evidence type="ECO:0000259" key="10">
    <source>
        <dbReference type="PROSITE" id="PS51391"/>
    </source>
</evidence>
<dbReference type="InterPro" id="IPR012677">
    <property type="entry name" value="Nucleotide-bd_a/b_plait_sf"/>
</dbReference>
<dbReference type="PROSITE" id="PS51391">
    <property type="entry name" value="CID"/>
    <property type="match status" value="1"/>
</dbReference>
<evidence type="ECO:0000313" key="12">
    <source>
        <dbReference type="Proteomes" id="UP000799423"/>
    </source>
</evidence>
<keyword evidence="12" id="KW-1185">Reference proteome</keyword>
<dbReference type="FunFam" id="3.30.70.330:FF:000397">
    <property type="entry name" value="RNA binding protein Nrd1"/>
    <property type="match status" value="1"/>
</dbReference>
<evidence type="ECO:0000256" key="2">
    <source>
        <dbReference type="ARBA" id="ARBA00022553"/>
    </source>
</evidence>
<comment type="subcellular location">
    <subcellularLocation>
        <location evidence="1">Nucleus</location>
    </subcellularLocation>
</comment>
<feature type="region of interest" description="Disordered" evidence="8">
    <location>
        <begin position="208"/>
        <end position="258"/>
    </location>
</feature>
<evidence type="ECO:0000256" key="7">
    <source>
        <dbReference type="PROSITE-ProRule" id="PRU00176"/>
    </source>
</evidence>
<evidence type="ECO:0000259" key="9">
    <source>
        <dbReference type="PROSITE" id="PS50102"/>
    </source>
</evidence>
<dbReference type="SMART" id="SM00360">
    <property type="entry name" value="RRM"/>
    <property type="match status" value="1"/>
</dbReference>
<keyword evidence="5" id="KW-0508">mRNA splicing</keyword>
<feature type="region of interest" description="Disordered" evidence="8">
    <location>
        <begin position="319"/>
        <end position="416"/>
    </location>
</feature>
<dbReference type="GO" id="GO:0008380">
    <property type="term" value="P:RNA splicing"/>
    <property type="evidence" value="ECO:0007669"/>
    <property type="project" value="UniProtKB-KW"/>
</dbReference>
<keyword evidence="3" id="KW-0507">mRNA processing</keyword>
<keyword evidence="2" id="KW-0597">Phosphoprotein</keyword>
<evidence type="ECO:0000256" key="4">
    <source>
        <dbReference type="ARBA" id="ARBA00022884"/>
    </source>
</evidence>
<dbReference type="EMBL" id="MU006291">
    <property type="protein sequence ID" value="KAF2855156.1"/>
    <property type="molecule type" value="Genomic_DNA"/>
</dbReference>
<feature type="compositionally biased region" description="Gly residues" evidence="8">
    <location>
        <begin position="586"/>
        <end position="598"/>
    </location>
</feature>
<dbReference type="GO" id="GO:0031126">
    <property type="term" value="P:sno(s)RNA 3'-end processing"/>
    <property type="evidence" value="ECO:0007669"/>
    <property type="project" value="UniProtKB-ARBA"/>
</dbReference>
<dbReference type="GO" id="GO:0071007">
    <property type="term" value="C:U2-type catalytic step 2 spliceosome"/>
    <property type="evidence" value="ECO:0007669"/>
    <property type="project" value="TreeGrafter"/>
</dbReference>
<evidence type="ECO:0000313" key="11">
    <source>
        <dbReference type="EMBL" id="KAF2855156.1"/>
    </source>
</evidence>
<dbReference type="Proteomes" id="UP000799423">
    <property type="component" value="Unassembled WGS sequence"/>
</dbReference>
<feature type="compositionally biased region" description="Basic and acidic residues" evidence="8">
    <location>
        <begin position="391"/>
        <end position="400"/>
    </location>
</feature>
<dbReference type="SMART" id="SM00582">
    <property type="entry name" value="RPR"/>
    <property type="match status" value="1"/>
</dbReference>
<dbReference type="FunFam" id="1.25.40.90:FF:000026">
    <property type="entry name" value="RNA binding protein Nrd1"/>
    <property type="match status" value="1"/>
</dbReference>
<evidence type="ECO:0000256" key="8">
    <source>
        <dbReference type="SAM" id="MobiDB-lite"/>
    </source>
</evidence>
<dbReference type="PROSITE" id="PS50102">
    <property type="entry name" value="RRM"/>
    <property type="match status" value="1"/>
</dbReference>
<dbReference type="GO" id="GO:0071006">
    <property type="term" value="C:U2-type catalytic step 1 spliceosome"/>
    <property type="evidence" value="ECO:0007669"/>
    <property type="project" value="TreeGrafter"/>
</dbReference>
<accession>A0A6A7BI10</accession>
<dbReference type="InterPro" id="IPR039171">
    <property type="entry name" value="Cwc2/Slt11"/>
</dbReference>
<evidence type="ECO:0000256" key="3">
    <source>
        <dbReference type="ARBA" id="ARBA00022728"/>
    </source>
</evidence>
<proteinExistence type="predicted"/>
<evidence type="ECO:0000256" key="1">
    <source>
        <dbReference type="ARBA" id="ARBA00004123"/>
    </source>
</evidence>
<dbReference type="OrthoDB" id="79367at2759"/>
<feature type="region of interest" description="Disordered" evidence="8">
    <location>
        <begin position="153"/>
        <end position="189"/>
    </location>
</feature>
<keyword evidence="3" id="KW-0747">Spliceosome</keyword>
<dbReference type="GO" id="GO:0017070">
    <property type="term" value="F:U6 snRNA binding"/>
    <property type="evidence" value="ECO:0007669"/>
    <property type="project" value="TreeGrafter"/>
</dbReference>
<dbReference type="PANTHER" id="PTHR14089">
    <property type="entry name" value="PRE-MRNA-SPLICING FACTOR RBM22"/>
    <property type="match status" value="1"/>
</dbReference>
<feature type="domain" description="RRM" evidence="9">
    <location>
        <begin position="438"/>
        <end position="505"/>
    </location>
</feature>
<dbReference type="InterPro" id="IPR000504">
    <property type="entry name" value="RRM_dom"/>
</dbReference>
<dbReference type="Pfam" id="PF21380">
    <property type="entry name" value="Nrd1-Seb1_dom2"/>
    <property type="match status" value="1"/>
</dbReference>
<evidence type="ECO:0000256" key="6">
    <source>
        <dbReference type="ARBA" id="ARBA00023242"/>
    </source>
</evidence>
<dbReference type="Gene3D" id="1.25.40.90">
    <property type="match status" value="1"/>
</dbReference>
<feature type="region of interest" description="Disordered" evidence="8">
    <location>
        <begin position="575"/>
        <end position="643"/>
    </location>
</feature>
<keyword evidence="6" id="KW-0539">Nucleus</keyword>
<sequence>MAAMDELATQLQSLQALKPPGVTPTKIKAITQICVDNIQSDHHIVQRIVQQFQNSAATHKLGVLYVVDAVARQWVEKAKAAGQAVSKSAPSGTFASGVQLIRDVLPVLMTNLVQSAPDNQKEKISKLLDIWQRGQTFPSDMLANFKQLVNGGQNNIQPAPTASSNGNGVAQALGGQTNQQPAPTHVHTQTPQITGAQYAALAGLNQQVAPTNAPPPAPSFPFLQGGVPPPPPPGFVPPPPPTASTAQTTLPPPPAGMNDLAGQILQAMSVGSIAPEQAIQVLNALAAAQNGGVPLPPTQSQPLAAPQALPQMQSVVQNGGHHERYEQHDTRMRDRSRSPDYQRNRSPMRNSPPNPNRRESPTYGVYDPNAGPDGNAQRFERGRGRGKQRGGRTERNEYRQRSPPRRQPSPSRGAAYGQSKYIEWDETLPRDHIRVLSRTLFVGGAGGTESEIRSIFARFGRVQTCIVNQDKRHAFVKMLTRPDAVAAKEGMDNLQDSVAQSKARQTRWGVGFGPRDCSDYQTGISVIPISRLTDADRKWALNAEHGGTGGRMLEGGMVLEEPDIEIGAGVSSKAISKRVPTDAPRGGRGGFGGRGDFNGRGDLSSSGRGGLDHGPPKFRKQDHRAVNDPRHISPRPDQGVMVPPAVPGFGFQLPSF</sequence>
<reference evidence="11" key="1">
    <citation type="submission" date="2020-01" db="EMBL/GenBank/DDBJ databases">
        <authorList>
            <consortium name="DOE Joint Genome Institute"/>
            <person name="Haridas S."/>
            <person name="Albert R."/>
            <person name="Binder M."/>
            <person name="Bloem J."/>
            <person name="Labutti K."/>
            <person name="Salamov A."/>
            <person name="Andreopoulos B."/>
            <person name="Baker S.E."/>
            <person name="Barry K."/>
            <person name="Bills G."/>
            <person name="Bluhm B.H."/>
            <person name="Cannon C."/>
            <person name="Castanera R."/>
            <person name="Culley D.E."/>
            <person name="Daum C."/>
            <person name="Ezra D."/>
            <person name="Gonzalez J.B."/>
            <person name="Henrissat B."/>
            <person name="Kuo A."/>
            <person name="Liang C."/>
            <person name="Lipzen A."/>
            <person name="Lutzoni F."/>
            <person name="Magnuson J."/>
            <person name="Mondo S."/>
            <person name="Nolan M."/>
            <person name="Ohm R."/>
            <person name="Pangilinan J."/>
            <person name="Park H.-J."/>
            <person name="Ramirez L."/>
            <person name="Alfaro M."/>
            <person name="Sun H."/>
            <person name="Tritt A."/>
            <person name="Yoshinaga Y."/>
            <person name="Zwiers L.-H."/>
            <person name="Turgeon B.G."/>
            <person name="Goodwin S.B."/>
            <person name="Spatafora J.W."/>
            <person name="Crous P.W."/>
            <person name="Grigoriev I.V."/>
        </authorList>
    </citation>
    <scope>NUCLEOTIDE SEQUENCE</scope>
    <source>
        <strain evidence="11">IPT5</strain>
    </source>
</reference>
<dbReference type="GO" id="GO:0036002">
    <property type="term" value="F:pre-mRNA binding"/>
    <property type="evidence" value="ECO:0007669"/>
    <property type="project" value="TreeGrafter"/>
</dbReference>
<dbReference type="InterPro" id="IPR048892">
    <property type="entry name" value="Nrd1_Seb1_dom2"/>
</dbReference>
<dbReference type="PANTHER" id="PTHR14089:SF2">
    <property type="entry name" value="PRE-MRNA-SPLICING FACTOR CWC2"/>
    <property type="match status" value="1"/>
</dbReference>
<dbReference type="SUPFAM" id="SSF54928">
    <property type="entry name" value="RNA-binding domain, RBD"/>
    <property type="match status" value="1"/>
</dbReference>
<dbReference type="InterPro" id="IPR008942">
    <property type="entry name" value="ENTH_VHS"/>
</dbReference>
<dbReference type="SUPFAM" id="SSF48464">
    <property type="entry name" value="ENTH/VHS domain"/>
    <property type="match status" value="1"/>
</dbReference>
<dbReference type="InterPro" id="IPR035979">
    <property type="entry name" value="RBD_domain_sf"/>
</dbReference>
<evidence type="ECO:0000256" key="5">
    <source>
        <dbReference type="ARBA" id="ARBA00023187"/>
    </source>
</evidence>
<dbReference type="GO" id="GO:0031124">
    <property type="term" value="P:mRNA 3'-end processing"/>
    <property type="evidence" value="ECO:0007669"/>
    <property type="project" value="UniProtKB-ARBA"/>
</dbReference>
<dbReference type="GO" id="GO:0010629">
    <property type="term" value="P:negative regulation of gene expression"/>
    <property type="evidence" value="ECO:0007669"/>
    <property type="project" value="UniProtKB-ARBA"/>
</dbReference>
<feature type="domain" description="CID" evidence="10">
    <location>
        <begin position="1"/>
        <end position="153"/>
    </location>
</feature>
<dbReference type="Gene3D" id="3.30.70.330">
    <property type="match status" value="1"/>
</dbReference>
<feature type="compositionally biased region" description="Pro residues" evidence="8">
    <location>
        <begin position="227"/>
        <end position="242"/>
    </location>
</feature>
<dbReference type="Pfam" id="PF04818">
    <property type="entry name" value="CID"/>
    <property type="match status" value="1"/>
</dbReference>
<dbReference type="GO" id="GO:0000974">
    <property type="term" value="C:Prp19 complex"/>
    <property type="evidence" value="ECO:0007669"/>
    <property type="project" value="TreeGrafter"/>
</dbReference>
<protein>
    <submittedName>
        <fullName evidence="11">Uncharacterized protein</fullName>
    </submittedName>
</protein>
<gene>
    <name evidence="11" type="ORF">T440DRAFT_386698</name>
</gene>
<feature type="compositionally biased region" description="Basic and acidic residues" evidence="8">
    <location>
        <begin position="320"/>
        <end position="343"/>
    </location>
</feature>
<organism evidence="11 12">
    <name type="scientific">Plenodomus tracheiphilus IPT5</name>
    <dbReference type="NCBI Taxonomy" id="1408161"/>
    <lineage>
        <taxon>Eukaryota</taxon>
        <taxon>Fungi</taxon>
        <taxon>Dikarya</taxon>
        <taxon>Ascomycota</taxon>
        <taxon>Pezizomycotina</taxon>
        <taxon>Dothideomycetes</taxon>
        <taxon>Pleosporomycetidae</taxon>
        <taxon>Pleosporales</taxon>
        <taxon>Pleosporineae</taxon>
        <taxon>Leptosphaeriaceae</taxon>
        <taxon>Plenodomus</taxon>
    </lineage>
</organism>
<dbReference type="AlphaFoldDB" id="A0A6A7BI10"/>
<dbReference type="GO" id="GO:0006369">
    <property type="term" value="P:termination of RNA polymerase II transcription"/>
    <property type="evidence" value="ECO:0007669"/>
    <property type="project" value="UniProtKB-ARBA"/>
</dbReference>
<dbReference type="InterPro" id="IPR006569">
    <property type="entry name" value="CID_dom"/>
</dbReference>
<dbReference type="Pfam" id="PF00076">
    <property type="entry name" value="RRM_1"/>
    <property type="match status" value="1"/>
</dbReference>
<keyword evidence="4 7" id="KW-0694">RNA-binding</keyword>
<name>A0A6A7BI10_9PLEO</name>